<feature type="region of interest" description="Disordered" evidence="1">
    <location>
        <begin position="87"/>
        <end position="129"/>
    </location>
</feature>
<comment type="caution">
    <text evidence="2">The sequence shown here is derived from an EMBL/GenBank/DDBJ whole genome shotgun (WGS) entry which is preliminary data.</text>
</comment>
<sequence>MKIKLQQRPHRPYCRKNLTIDLRRENEWTSTIQTTPKNSFHPVSSVSFVDNQLYFDPNTLFRITTSGMDPRSLENAIRLFRIMHRHHHHHHYHHHHHHHRHTHRHRHHHRHTKHRRTASDPGTRNWSDINQRVKRHRRMFSYDTGITGLRLIEDTSIAESEKEVSSPGETKTSTFRKVPWHPNLHMLKIRTT</sequence>
<reference evidence="2 3" key="1">
    <citation type="submission" date="2024-08" db="EMBL/GenBank/DDBJ databases">
        <authorList>
            <person name="Will J Nash"/>
            <person name="Angela Man"/>
            <person name="Seanna McTaggart"/>
            <person name="Kendall Baker"/>
            <person name="Tom Barker"/>
            <person name="Leah Catchpole"/>
            <person name="Alex Durrant"/>
            <person name="Karim Gharbi"/>
            <person name="Naomi Irish"/>
            <person name="Gemy Kaithakottil"/>
            <person name="Debby Ku"/>
            <person name="Aaliyah Providence"/>
            <person name="Felix Shaw"/>
            <person name="David Swarbreck"/>
            <person name="Chris Watkins"/>
            <person name="Ann M. McCartney"/>
            <person name="Giulio Formenti"/>
            <person name="Alice Mouton"/>
            <person name="Noel Vella"/>
            <person name="Bjorn M von Reumont"/>
            <person name="Adriana Vella"/>
            <person name="Wilfried Haerty"/>
        </authorList>
    </citation>
    <scope>NUCLEOTIDE SEQUENCE [LARGE SCALE GENOMIC DNA]</scope>
</reference>
<dbReference type="Proteomes" id="UP001642520">
    <property type="component" value="Unassembled WGS sequence"/>
</dbReference>
<feature type="compositionally biased region" description="Polar residues" evidence="1">
    <location>
        <begin position="120"/>
        <end position="129"/>
    </location>
</feature>
<feature type="compositionally biased region" description="Basic residues" evidence="1">
    <location>
        <begin position="87"/>
        <end position="116"/>
    </location>
</feature>
<organism evidence="2 3">
    <name type="scientific">Xylocopa violacea</name>
    <name type="common">Violet carpenter bee</name>
    <name type="synonym">Apis violacea</name>
    <dbReference type="NCBI Taxonomy" id="135666"/>
    <lineage>
        <taxon>Eukaryota</taxon>
        <taxon>Metazoa</taxon>
        <taxon>Ecdysozoa</taxon>
        <taxon>Arthropoda</taxon>
        <taxon>Hexapoda</taxon>
        <taxon>Insecta</taxon>
        <taxon>Pterygota</taxon>
        <taxon>Neoptera</taxon>
        <taxon>Endopterygota</taxon>
        <taxon>Hymenoptera</taxon>
        <taxon>Apocrita</taxon>
        <taxon>Aculeata</taxon>
        <taxon>Apoidea</taxon>
        <taxon>Anthophila</taxon>
        <taxon>Apidae</taxon>
        <taxon>Xylocopa</taxon>
        <taxon>Xylocopa</taxon>
    </lineage>
</organism>
<accession>A0ABP1NY20</accession>
<feature type="region of interest" description="Disordered" evidence="1">
    <location>
        <begin position="158"/>
        <end position="177"/>
    </location>
</feature>
<evidence type="ECO:0000256" key="1">
    <source>
        <dbReference type="SAM" id="MobiDB-lite"/>
    </source>
</evidence>
<gene>
    <name evidence="2" type="ORF">XYLVIOL_LOCUS7029</name>
</gene>
<keyword evidence="3" id="KW-1185">Reference proteome</keyword>
<evidence type="ECO:0000313" key="3">
    <source>
        <dbReference type="Proteomes" id="UP001642520"/>
    </source>
</evidence>
<proteinExistence type="predicted"/>
<protein>
    <submittedName>
        <fullName evidence="2">Uncharacterized protein</fullName>
    </submittedName>
</protein>
<dbReference type="EMBL" id="CAXAJV020001293">
    <property type="protein sequence ID" value="CAL7945126.1"/>
    <property type="molecule type" value="Genomic_DNA"/>
</dbReference>
<evidence type="ECO:0000313" key="2">
    <source>
        <dbReference type="EMBL" id="CAL7945126.1"/>
    </source>
</evidence>
<name>A0ABP1NY20_XYLVO</name>